<evidence type="ECO:0000313" key="2">
    <source>
        <dbReference type="Proteomes" id="UP000265140"/>
    </source>
</evidence>
<sequence>WGCFIALMGKMPHFFFTPNLDLFHILNGFPQTLIFHFLTVVFTVSLTFPVDVTFIANPPSMITSWQQPWCTVIPTNFLSQLDGACCCCAHMLALEQIEALLEFSLRQAQQHIVYIEKKRIDEELDLSCTPRMTGTSTLHFHPPHSLVSKTPALPSGYQEKRNIVKALSSYKHTLAKALTPPWCYWVL</sequence>
<organism evidence="1 2">
    <name type="scientific">Esox lucius</name>
    <name type="common">Northern pike</name>
    <dbReference type="NCBI Taxonomy" id="8010"/>
    <lineage>
        <taxon>Eukaryota</taxon>
        <taxon>Metazoa</taxon>
        <taxon>Chordata</taxon>
        <taxon>Craniata</taxon>
        <taxon>Vertebrata</taxon>
        <taxon>Euteleostomi</taxon>
        <taxon>Actinopterygii</taxon>
        <taxon>Neopterygii</taxon>
        <taxon>Teleostei</taxon>
        <taxon>Protacanthopterygii</taxon>
        <taxon>Esociformes</taxon>
        <taxon>Esocidae</taxon>
        <taxon>Esox</taxon>
    </lineage>
</organism>
<dbReference type="InParanoid" id="A0A6Q2XDG5"/>
<dbReference type="Proteomes" id="UP000265140">
    <property type="component" value="Chromosome 2"/>
</dbReference>
<dbReference type="AlphaFoldDB" id="A0A6Q2XDG5"/>
<protein>
    <submittedName>
        <fullName evidence="1">Uncharacterized protein</fullName>
    </submittedName>
</protein>
<accession>A0A6Q2XDG5</accession>
<evidence type="ECO:0000313" key="1">
    <source>
        <dbReference type="Ensembl" id="ENSELUP00000051116.2"/>
    </source>
</evidence>
<dbReference type="Ensembl" id="ENSELUT00000047251.2">
    <property type="protein sequence ID" value="ENSELUP00000051116.2"/>
    <property type="gene ID" value="ENSELUG00000026883.2"/>
</dbReference>
<reference evidence="1" key="2">
    <citation type="submission" date="2020-02" db="EMBL/GenBank/DDBJ databases">
        <title>Esox lucius (northern pike) genome, fEsoLuc1, primary haplotype.</title>
        <authorList>
            <person name="Myers G."/>
            <person name="Karagic N."/>
            <person name="Meyer A."/>
            <person name="Pippel M."/>
            <person name="Reichard M."/>
            <person name="Winkler S."/>
            <person name="Tracey A."/>
            <person name="Sims Y."/>
            <person name="Howe K."/>
            <person name="Rhie A."/>
            <person name="Formenti G."/>
            <person name="Durbin R."/>
            <person name="Fedrigo O."/>
            <person name="Jarvis E.D."/>
        </authorList>
    </citation>
    <scope>NUCLEOTIDE SEQUENCE [LARGE SCALE GENOMIC DNA]</scope>
</reference>
<keyword evidence="2" id="KW-1185">Reference proteome</keyword>
<dbReference type="Bgee" id="ENSELUG00000026883">
    <property type="expression patterns" value="Expressed in testis"/>
</dbReference>
<reference evidence="1" key="3">
    <citation type="submission" date="2025-08" db="UniProtKB">
        <authorList>
            <consortium name="Ensembl"/>
        </authorList>
    </citation>
    <scope>IDENTIFICATION</scope>
</reference>
<name>A0A6Q2XDG5_ESOLU</name>
<reference evidence="2" key="1">
    <citation type="journal article" date="2014" name="PLoS ONE">
        <title>The genome and linkage map of the northern pike (Esox lucius): conserved synteny revealed between the salmonid sister group and the Neoteleostei.</title>
        <authorList>
            <person name="Rondeau E.B."/>
            <person name="Minkley D.R."/>
            <person name="Leong J.S."/>
            <person name="Messmer A.M."/>
            <person name="Jantzen J.R."/>
            <person name="von Schalburg K.R."/>
            <person name="Lemon C."/>
            <person name="Bird N.H."/>
            <person name="Koop B.F."/>
        </authorList>
    </citation>
    <scope>NUCLEOTIDE SEQUENCE</scope>
</reference>
<proteinExistence type="predicted"/>
<reference evidence="1" key="4">
    <citation type="submission" date="2025-09" db="UniProtKB">
        <authorList>
            <consortium name="Ensembl"/>
        </authorList>
    </citation>
    <scope>IDENTIFICATION</scope>
</reference>